<dbReference type="Proteomes" id="UP001652642">
    <property type="component" value="Chromosome 8"/>
</dbReference>
<dbReference type="InterPro" id="IPR019446">
    <property type="entry name" value="BMT5-like"/>
</dbReference>
<organism evidence="2 3">
    <name type="scientific">Pogona vitticeps</name>
    <name type="common">central bearded dragon</name>
    <dbReference type="NCBI Taxonomy" id="103695"/>
    <lineage>
        <taxon>Eukaryota</taxon>
        <taxon>Metazoa</taxon>
        <taxon>Chordata</taxon>
        <taxon>Craniata</taxon>
        <taxon>Vertebrata</taxon>
        <taxon>Euteleostomi</taxon>
        <taxon>Lepidosauria</taxon>
        <taxon>Squamata</taxon>
        <taxon>Bifurcata</taxon>
        <taxon>Unidentata</taxon>
        <taxon>Episquamata</taxon>
        <taxon>Toxicofera</taxon>
        <taxon>Iguania</taxon>
        <taxon>Acrodonta</taxon>
        <taxon>Agamidae</taxon>
        <taxon>Amphibolurinae</taxon>
        <taxon>Pogona</taxon>
    </lineage>
</organism>
<protein>
    <submittedName>
        <fullName evidence="3">Ferredoxin-fold anticodon-binding domain-containing protein 1 isoform X3</fullName>
    </submittedName>
</protein>
<dbReference type="Gene3D" id="3.30.70.380">
    <property type="entry name" value="Ferrodoxin-fold anticodon-binding domain"/>
    <property type="match status" value="1"/>
</dbReference>
<dbReference type="PANTHER" id="PTHR11538:SF26">
    <property type="entry name" value="FERREDOXIN-FOLD ANTICODON-BINDING DOMAIN-CONTAINING PROTEIN 1"/>
    <property type="match status" value="1"/>
</dbReference>
<gene>
    <name evidence="3" type="primary">FDXACB1</name>
</gene>
<proteinExistence type="predicted"/>
<dbReference type="PROSITE" id="PS51447">
    <property type="entry name" value="FDX_ACB"/>
    <property type="match status" value="1"/>
</dbReference>
<dbReference type="InterPro" id="IPR036690">
    <property type="entry name" value="Fdx_antiC-bd_sf"/>
</dbReference>
<dbReference type="InterPro" id="IPR045864">
    <property type="entry name" value="aa-tRNA-synth_II/BPL/LPL"/>
</dbReference>
<feature type="domain" description="FDX-ACB" evidence="1">
    <location>
        <begin position="485"/>
        <end position="578"/>
    </location>
</feature>
<reference evidence="3" key="1">
    <citation type="submission" date="2025-08" db="UniProtKB">
        <authorList>
            <consortium name="RefSeq"/>
        </authorList>
    </citation>
    <scope>IDENTIFICATION</scope>
</reference>
<dbReference type="SUPFAM" id="SSF54991">
    <property type="entry name" value="Anticodon-binding domain of PheRS"/>
    <property type="match status" value="1"/>
</dbReference>
<dbReference type="InterPro" id="IPR005121">
    <property type="entry name" value="Fdx_antiC-bd"/>
</dbReference>
<dbReference type="GeneID" id="110078626"/>
<accession>A0ABM5EQF3</accession>
<evidence type="ECO:0000313" key="2">
    <source>
        <dbReference type="Proteomes" id="UP001652642"/>
    </source>
</evidence>
<dbReference type="Gene3D" id="3.30.930.10">
    <property type="entry name" value="Bira Bifunctional Protein, Domain 2"/>
    <property type="match status" value="1"/>
</dbReference>
<keyword evidence="2" id="KW-1185">Reference proteome</keyword>
<dbReference type="PANTHER" id="PTHR11538">
    <property type="entry name" value="PHENYLALANYL-TRNA SYNTHETASE"/>
    <property type="match status" value="1"/>
</dbReference>
<sequence>MPEPSRRERINKRFSRMRPQHRQPCCLLVGEGNFSFSACLCETNGCGIHIVATCYASEDAVSKQALALSNIQYLRDRGAEVHFGVDCTKLKQHFPPAERRFDRIYFNFPHCGRKAGVKKNRQLLAQFFCRSQDKSFCTEGALNHIFTQSFHDPHTGPAMSQTELGGKMVPFLVPEIFLDKINRGFLDRNSEHPVRTLNGKLLAELSKSFPVQKVNTSFSLAFQDGPSSLFSPDGCWMVPVAEGNSNSQSAVHNVAKTTETFAFPSGFLSCDRTGHGHDLIRWEKDWVLNKYYLRPSMLPSLHAISQQTEFLPGSLLVLSGLVFRKCKISKHNLPVFHEAVFGCKVSKGSEDMCIQRLIENITTALSPLLQPSGFRLDCTMDEPETPPTNTFPIMELQRCKLKYFITVALDPSGAEPRKLCVGTVNAAPWQPVSIGQECVYASLNLDLLAMQICGIFDWRMLWTSDERFLAQFAGGYLGPFKSFSLYPPSYEHDISFWVPEAGRFDETQLHTIARCVSGETVASLQLLDCFLHPSTCQTSLCYRVTYRSCDKALSRQQAAAMQMKLREEVQRSLGVTPR</sequence>
<evidence type="ECO:0000259" key="1">
    <source>
        <dbReference type="PROSITE" id="PS51447"/>
    </source>
</evidence>
<dbReference type="Pfam" id="PF03147">
    <property type="entry name" value="FDX-ACB"/>
    <property type="match status" value="1"/>
</dbReference>
<dbReference type="RefSeq" id="XP_072835393.1">
    <property type="nucleotide sequence ID" value="XM_072979292.1"/>
</dbReference>
<dbReference type="Pfam" id="PF10354">
    <property type="entry name" value="BMT5-like"/>
    <property type="match status" value="1"/>
</dbReference>
<name>A0ABM5EQF3_9SAUR</name>
<dbReference type="SMART" id="SM00896">
    <property type="entry name" value="FDX-ACB"/>
    <property type="match status" value="1"/>
</dbReference>
<evidence type="ECO:0000313" key="3">
    <source>
        <dbReference type="RefSeq" id="XP_072835393.1"/>
    </source>
</evidence>